<gene>
    <name evidence="2" type="ORF">Daesc_000398</name>
</gene>
<evidence type="ECO:0000313" key="2">
    <source>
        <dbReference type="EMBL" id="KAK6957611.1"/>
    </source>
</evidence>
<dbReference type="AlphaFoldDB" id="A0AAX6MZI5"/>
<organism evidence="2 3">
    <name type="scientific">Daldinia eschscholtzii</name>
    <dbReference type="NCBI Taxonomy" id="292717"/>
    <lineage>
        <taxon>Eukaryota</taxon>
        <taxon>Fungi</taxon>
        <taxon>Dikarya</taxon>
        <taxon>Ascomycota</taxon>
        <taxon>Pezizomycotina</taxon>
        <taxon>Sordariomycetes</taxon>
        <taxon>Xylariomycetidae</taxon>
        <taxon>Xylariales</taxon>
        <taxon>Hypoxylaceae</taxon>
        <taxon>Daldinia</taxon>
    </lineage>
</organism>
<name>A0AAX6MZI5_9PEZI</name>
<dbReference type="PANTHER" id="PTHR35043:SF7">
    <property type="entry name" value="TRANSCRIPTION FACTOR DOMAIN-CONTAINING PROTEIN"/>
    <property type="match status" value="1"/>
</dbReference>
<keyword evidence="3" id="KW-1185">Reference proteome</keyword>
<dbReference type="PANTHER" id="PTHR35043">
    <property type="entry name" value="TRANSCRIPTION FACTOR DOMAIN-CONTAINING PROTEIN"/>
    <property type="match status" value="1"/>
</dbReference>
<evidence type="ECO:0000313" key="3">
    <source>
        <dbReference type="Proteomes" id="UP001369815"/>
    </source>
</evidence>
<feature type="transmembrane region" description="Helical" evidence="1">
    <location>
        <begin position="79"/>
        <end position="99"/>
    </location>
</feature>
<protein>
    <submittedName>
        <fullName evidence="2">Uncharacterized protein</fullName>
    </submittedName>
</protein>
<keyword evidence="1" id="KW-1133">Transmembrane helix</keyword>
<reference evidence="2 3" key="1">
    <citation type="journal article" date="2024" name="Front Chem Biol">
        <title>Unveiling the potential of Daldinia eschscholtzii MFLUCC 19-0629 through bioactivity and bioinformatics studies for enhanced sustainable agriculture production.</title>
        <authorList>
            <person name="Brooks S."/>
            <person name="Weaver J.A."/>
            <person name="Klomchit A."/>
            <person name="Alharthi S.A."/>
            <person name="Onlamun T."/>
            <person name="Nurani R."/>
            <person name="Vong T.K."/>
            <person name="Alberti F."/>
            <person name="Greco C."/>
        </authorList>
    </citation>
    <scope>NUCLEOTIDE SEQUENCE [LARGE SCALE GENOMIC DNA]</scope>
    <source>
        <strain evidence="2">MFLUCC 19-0629</strain>
    </source>
</reference>
<dbReference type="EMBL" id="JBANMG010000001">
    <property type="protein sequence ID" value="KAK6957611.1"/>
    <property type="molecule type" value="Genomic_DNA"/>
</dbReference>
<proteinExistence type="predicted"/>
<sequence>MAYNSADVIRIELEDHKSNLTALQTVIAPSWVSAQGIRGTSDILWSCILTLTACIYTSLHLDIGRESGWKQRLQRKAKWVIIAILAPEIVVFMAFSQLLKARQLVKKLNMEREIRKKKGENNVCPEFDLRYGFFVIMGGLQVSYSDIANEDKTCNPWTIPRDEQEDYWSEPGHIKTLSARAVVALAEQGEFLYVPQENTDDKSKADAVQKTLVVLQVSWMVTQCIVRKVYGLPLTLLEIHTMVHVVCALILYVCWFEKPLDVRNPDIISRSNSSNRRDNFFKLLLFEDAARAHTDYRIIQFFTPLVDEYGAERQDISPKDVEAEFRQSPIVSLRMNDILIVRRLNDEVLPSYLQPENITPFRLRFSLICHGGNSLEISRKDYLMAQKTLAAITEIKGSKVDQRALYHPILDTSYEYHSEFFMHKNTSNLQIKKITSQIVYPAPIILKALIFKQAPLLLKLAIFLFPVLYGVDLEDLMLHHYWDTPAIWNRLQDYDLNKNV</sequence>
<keyword evidence="1" id="KW-0472">Membrane</keyword>
<comment type="caution">
    <text evidence="2">The sequence shown here is derived from an EMBL/GenBank/DDBJ whole genome shotgun (WGS) entry which is preliminary data.</text>
</comment>
<dbReference type="Proteomes" id="UP001369815">
    <property type="component" value="Unassembled WGS sequence"/>
</dbReference>
<evidence type="ECO:0000256" key="1">
    <source>
        <dbReference type="SAM" id="Phobius"/>
    </source>
</evidence>
<keyword evidence="1" id="KW-0812">Transmembrane</keyword>
<accession>A0AAX6MZI5</accession>